<accession>A0A409W1D8</accession>
<reference evidence="2 3" key="1">
    <citation type="journal article" date="2018" name="Evol. Lett.">
        <title>Horizontal gene cluster transfer increased hallucinogenic mushroom diversity.</title>
        <authorList>
            <person name="Reynolds H.T."/>
            <person name="Vijayakumar V."/>
            <person name="Gluck-Thaler E."/>
            <person name="Korotkin H.B."/>
            <person name="Matheny P.B."/>
            <person name="Slot J.C."/>
        </authorList>
    </citation>
    <scope>NUCLEOTIDE SEQUENCE [LARGE SCALE GENOMIC DNA]</scope>
    <source>
        <strain evidence="2 3">SRW20</strain>
    </source>
</reference>
<proteinExistence type="predicted"/>
<evidence type="ECO:0000313" key="2">
    <source>
        <dbReference type="EMBL" id="PPQ72332.1"/>
    </source>
</evidence>
<gene>
    <name evidence="2" type="ORF">CVT26_007303</name>
</gene>
<feature type="region of interest" description="Disordered" evidence="1">
    <location>
        <begin position="29"/>
        <end position="53"/>
    </location>
</feature>
<comment type="caution">
    <text evidence="2">The sequence shown here is derived from an EMBL/GenBank/DDBJ whole genome shotgun (WGS) entry which is preliminary data.</text>
</comment>
<feature type="compositionally biased region" description="Basic and acidic residues" evidence="1">
    <location>
        <begin position="183"/>
        <end position="192"/>
    </location>
</feature>
<evidence type="ECO:0000313" key="3">
    <source>
        <dbReference type="Proteomes" id="UP000284706"/>
    </source>
</evidence>
<name>A0A409W1D8_9AGAR</name>
<organism evidence="2 3">
    <name type="scientific">Gymnopilus dilepis</name>
    <dbReference type="NCBI Taxonomy" id="231916"/>
    <lineage>
        <taxon>Eukaryota</taxon>
        <taxon>Fungi</taxon>
        <taxon>Dikarya</taxon>
        <taxon>Basidiomycota</taxon>
        <taxon>Agaricomycotina</taxon>
        <taxon>Agaricomycetes</taxon>
        <taxon>Agaricomycetidae</taxon>
        <taxon>Agaricales</taxon>
        <taxon>Agaricineae</taxon>
        <taxon>Hymenogastraceae</taxon>
        <taxon>Gymnopilus</taxon>
    </lineage>
</organism>
<sequence length="246" mass="27809">MDYLYSDEPSCEYTIPIAHASLSRSASEIFDESFESSGTDETGTRQTDGVQPLTAENLATLSGPAPWWSRRPSLFTVSSLRTDSSFFQRGNLHPRLPSESEEDDDEFMALDTAAYYQAQGSYNKTNGVNDTEESEGGIWEEEKSSQAKKDQTDENEDDISSIAHDHEEIAYRYTTPTPPRHTAAVERPDPLREPSSPGGYNLRLRTRASQLTPPYNFVCKTCRRGYIKRVNAERHERENPGHFLQD</sequence>
<feature type="compositionally biased region" description="Polar residues" evidence="1">
    <location>
        <begin position="35"/>
        <end position="49"/>
    </location>
</feature>
<dbReference type="AlphaFoldDB" id="A0A409W1D8"/>
<dbReference type="Proteomes" id="UP000284706">
    <property type="component" value="Unassembled WGS sequence"/>
</dbReference>
<keyword evidence="3" id="KW-1185">Reference proteome</keyword>
<evidence type="ECO:0000256" key="1">
    <source>
        <dbReference type="SAM" id="MobiDB-lite"/>
    </source>
</evidence>
<dbReference type="InParanoid" id="A0A409W1D8"/>
<feature type="compositionally biased region" description="Acidic residues" evidence="1">
    <location>
        <begin position="130"/>
        <end position="139"/>
    </location>
</feature>
<protein>
    <submittedName>
        <fullName evidence="2">Uncharacterized protein</fullName>
    </submittedName>
</protein>
<dbReference type="EMBL" id="NHYE01005462">
    <property type="protein sequence ID" value="PPQ72332.1"/>
    <property type="molecule type" value="Genomic_DNA"/>
</dbReference>
<feature type="region of interest" description="Disordered" evidence="1">
    <location>
        <begin position="122"/>
        <end position="200"/>
    </location>
</feature>
<feature type="compositionally biased region" description="Basic and acidic residues" evidence="1">
    <location>
        <begin position="140"/>
        <end position="152"/>
    </location>
</feature>